<dbReference type="SUPFAM" id="SSF48371">
    <property type="entry name" value="ARM repeat"/>
    <property type="match status" value="1"/>
</dbReference>
<dbReference type="PROSITE" id="PS50077">
    <property type="entry name" value="HEAT_REPEAT"/>
    <property type="match status" value="1"/>
</dbReference>
<evidence type="ECO:0008006" key="3">
    <source>
        <dbReference type="Google" id="ProtNLM"/>
    </source>
</evidence>
<dbReference type="Pfam" id="PF13646">
    <property type="entry name" value="HEAT_2"/>
    <property type="match status" value="1"/>
</dbReference>
<dbReference type="RefSeq" id="WP_259092124.1">
    <property type="nucleotide sequence ID" value="NZ_CP130454.1"/>
</dbReference>
<dbReference type="InterPro" id="IPR016024">
    <property type="entry name" value="ARM-type_fold"/>
</dbReference>
<proteinExistence type="predicted"/>
<sequence>MARKAGLILVTVGCCLLFSFLIWKGLGKQAVMKEVKATPWPNDPLNDPTYRARENFIIDMIALNGSRPYNSKELKLLRQLAQMKEGDCLWRDHRGDAIYLLSWSPDPEQRKEAYYFAIDGLKDPCWYIRALSVKALARLRAKDAIPSILPLLNDTHPEVRKQAKKALQQLGYKVGE</sequence>
<dbReference type="InterPro" id="IPR021133">
    <property type="entry name" value="HEAT_type_2"/>
</dbReference>
<accession>A0ABT2EL99</accession>
<name>A0ABT2EL99_9BACT</name>
<gene>
    <name evidence="1" type="ORF">M2350_000125</name>
</gene>
<reference evidence="1 2" key="1">
    <citation type="submission" date="2022-08" db="EMBL/GenBank/DDBJ databases">
        <title>Bacterial and archaeal communities from various locations to study Microbial Dark Matter (Phase II).</title>
        <authorList>
            <person name="Stepanauskas R."/>
        </authorList>
    </citation>
    <scope>NUCLEOTIDE SEQUENCE [LARGE SCALE GENOMIC DNA]</scope>
    <source>
        <strain evidence="1 2">PD1</strain>
    </source>
</reference>
<dbReference type="Proteomes" id="UP001204798">
    <property type="component" value="Unassembled WGS sequence"/>
</dbReference>
<keyword evidence="2" id="KW-1185">Reference proteome</keyword>
<evidence type="ECO:0000313" key="1">
    <source>
        <dbReference type="EMBL" id="MCS3917728.1"/>
    </source>
</evidence>
<organism evidence="1 2">
    <name type="scientific">Candidatus Fervidibacter sacchari</name>
    <dbReference type="NCBI Taxonomy" id="1448929"/>
    <lineage>
        <taxon>Bacteria</taxon>
        <taxon>Candidatus Fervidibacterota</taxon>
        <taxon>Candidatus Fervidibacter</taxon>
    </lineage>
</organism>
<dbReference type="Gene3D" id="1.25.10.10">
    <property type="entry name" value="Leucine-rich Repeat Variant"/>
    <property type="match status" value="1"/>
</dbReference>
<comment type="caution">
    <text evidence="1">The sequence shown here is derived from an EMBL/GenBank/DDBJ whole genome shotgun (WGS) entry which is preliminary data.</text>
</comment>
<dbReference type="InterPro" id="IPR011989">
    <property type="entry name" value="ARM-like"/>
</dbReference>
<protein>
    <recommendedName>
        <fullName evidence="3">HEAT repeat domain-containing protein</fullName>
    </recommendedName>
</protein>
<dbReference type="EMBL" id="JANUCP010000001">
    <property type="protein sequence ID" value="MCS3917728.1"/>
    <property type="molecule type" value="Genomic_DNA"/>
</dbReference>
<evidence type="ECO:0000313" key="2">
    <source>
        <dbReference type="Proteomes" id="UP001204798"/>
    </source>
</evidence>